<evidence type="ECO:0000256" key="7">
    <source>
        <dbReference type="ARBA" id="ARBA00023040"/>
    </source>
</evidence>
<evidence type="ECO:0000313" key="16">
    <source>
        <dbReference type="Proteomes" id="UP000694523"/>
    </source>
</evidence>
<dbReference type="PROSITE" id="PS00237">
    <property type="entry name" value="G_PROTEIN_RECEP_F1_1"/>
    <property type="match status" value="1"/>
</dbReference>
<dbReference type="Pfam" id="PF13853">
    <property type="entry name" value="7tm_4"/>
    <property type="match status" value="1"/>
</dbReference>
<dbReference type="GO" id="GO:0005886">
    <property type="term" value="C:plasma membrane"/>
    <property type="evidence" value="ECO:0007669"/>
    <property type="project" value="UniProtKB-SubCell"/>
</dbReference>
<keyword evidence="5" id="KW-0552">Olfaction</keyword>
<keyword evidence="8 13" id="KW-0472">Membrane</keyword>
<dbReference type="Gene3D" id="1.20.1070.10">
    <property type="entry name" value="Rhodopsin 7-helix transmembrane proteins"/>
    <property type="match status" value="1"/>
</dbReference>
<organism evidence="15 16">
    <name type="scientific">Neogobius melanostomus</name>
    <name type="common">round goby</name>
    <dbReference type="NCBI Taxonomy" id="47308"/>
    <lineage>
        <taxon>Eukaryota</taxon>
        <taxon>Metazoa</taxon>
        <taxon>Chordata</taxon>
        <taxon>Craniata</taxon>
        <taxon>Vertebrata</taxon>
        <taxon>Euteleostomi</taxon>
        <taxon>Actinopterygii</taxon>
        <taxon>Neopterygii</taxon>
        <taxon>Teleostei</taxon>
        <taxon>Neoteleostei</taxon>
        <taxon>Acanthomorphata</taxon>
        <taxon>Gobiaria</taxon>
        <taxon>Gobiiformes</taxon>
        <taxon>Gobioidei</taxon>
        <taxon>Gobiidae</taxon>
        <taxon>Benthophilinae</taxon>
        <taxon>Neogobiini</taxon>
        <taxon>Neogobius</taxon>
    </lineage>
</organism>
<proteinExistence type="predicted"/>
<evidence type="ECO:0000256" key="5">
    <source>
        <dbReference type="ARBA" id="ARBA00022725"/>
    </source>
</evidence>
<comment type="subcellular location">
    <subcellularLocation>
        <location evidence="1">Cell membrane</location>
        <topology evidence="1">Multi-pass membrane protein</topology>
    </subcellularLocation>
</comment>
<dbReference type="InterPro" id="IPR052921">
    <property type="entry name" value="GPCR1_Superfamily_Member"/>
</dbReference>
<evidence type="ECO:0000256" key="9">
    <source>
        <dbReference type="ARBA" id="ARBA00023157"/>
    </source>
</evidence>
<dbReference type="InterPro" id="IPR017452">
    <property type="entry name" value="GPCR_Rhodpsn_7TM"/>
</dbReference>
<evidence type="ECO:0000256" key="13">
    <source>
        <dbReference type="SAM" id="Phobius"/>
    </source>
</evidence>
<evidence type="ECO:0000256" key="6">
    <source>
        <dbReference type="ARBA" id="ARBA00022989"/>
    </source>
</evidence>
<reference evidence="15" key="1">
    <citation type="submission" date="2025-08" db="UniProtKB">
        <authorList>
            <consortium name="Ensembl"/>
        </authorList>
    </citation>
    <scope>IDENTIFICATION</scope>
</reference>
<dbReference type="GO" id="GO:0004930">
    <property type="term" value="F:G protein-coupled receptor activity"/>
    <property type="evidence" value="ECO:0007669"/>
    <property type="project" value="UniProtKB-KW"/>
</dbReference>
<dbReference type="Ensembl" id="ENSNMLT00000029597.1">
    <property type="protein sequence ID" value="ENSNMLP00000026481.1"/>
    <property type="gene ID" value="ENSNMLG00000016897.1"/>
</dbReference>
<keyword evidence="2" id="KW-1003">Cell membrane</keyword>
<dbReference type="GO" id="GO:0004984">
    <property type="term" value="F:olfactory receptor activity"/>
    <property type="evidence" value="ECO:0007669"/>
    <property type="project" value="InterPro"/>
</dbReference>
<evidence type="ECO:0000256" key="1">
    <source>
        <dbReference type="ARBA" id="ARBA00004651"/>
    </source>
</evidence>
<feature type="transmembrane region" description="Helical" evidence="13">
    <location>
        <begin position="196"/>
        <end position="217"/>
    </location>
</feature>
<dbReference type="FunFam" id="1.20.1070.10:FF:000024">
    <property type="entry name" value="Olfactory receptor"/>
    <property type="match status" value="1"/>
</dbReference>
<evidence type="ECO:0000256" key="3">
    <source>
        <dbReference type="ARBA" id="ARBA00022606"/>
    </source>
</evidence>
<feature type="transmembrane region" description="Helical" evidence="13">
    <location>
        <begin position="269"/>
        <end position="288"/>
    </location>
</feature>
<dbReference type="AlphaFoldDB" id="A0A8C6TX14"/>
<name>A0A8C6TX14_9GOBI</name>
<evidence type="ECO:0000256" key="12">
    <source>
        <dbReference type="ARBA" id="ARBA00023224"/>
    </source>
</evidence>
<feature type="transmembrane region" description="Helical" evidence="13">
    <location>
        <begin position="27"/>
        <end position="50"/>
    </location>
</feature>
<dbReference type="PROSITE" id="PS50262">
    <property type="entry name" value="G_PROTEIN_RECEP_F1_2"/>
    <property type="match status" value="1"/>
</dbReference>
<keyword evidence="9" id="KW-1015">Disulfide bond</keyword>
<dbReference type="PRINTS" id="PR00245">
    <property type="entry name" value="OLFACTORYR"/>
</dbReference>
<evidence type="ECO:0000256" key="11">
    <source>
        <dbReference type="ARBA" id="ARBA00023180"/>
    </source>
</evidence>
<feature type="transmembrane region" description="Helical" evidence="13">
    <location>
        <begin position="57"/>
        <end position="76"/>
    </location>
</feature>
<keyword evidence="12" id="KW-0807">Transducer</keyword>
<dbReference type="PANTHER" id="PTHR26451">
    <property type="entry name" value="G_PROTEIN_RECEP_F1_2 DOMAIN-CONTAINING PROTEIN"/>
    <property type="match status" value="1"/>
</dbReference>
<accession>A0A8C6TX14</accession>
<feature type="transmembrane region" description="Helical" evidence="13">
    <location>
        <begin position="238"/>
        <end position="257"/>
    </location>
</feature>
<keyword evidence="16" id="KW-1185">Reference proteome</keyword>
<dbReference type="Proteomes" id="UP000694523">
    <property type="component" value="Unplaced"/>
</dbReference>
<keyword evidence="6 13" id="KW-1133">Transmembrane helix</keyword>
<dbReference type="SUPFAM" id="SSF81321">
    <property type="entry name" value="Family A G protein-coupled receptor-like"/>
    <property type="match status" value="1"/>
</dbReference>
<protein>
    <recommendedName>
        <fullName evidence="14">G-protein coupled receptors family 1 profile domain-containing protein</fullName>
    </recommendedName>
</protein>
<keyword evidence="4 13" id="KW-0812">Transmembrane</keyword>
<keyword evidence="3" id="KW-0716">Sensory transduction</keyword>
<feature type="domain" description="G-protein coupled receptors family 1 profile" evidence="14">
    <location>
        <begin position="40"/>
        <end position="286"/>
    </location>
</feature>
<sequence>MMDNASAMSVFTLSAFSGTERYRIPLFVVTFLCYCVIWLVNLTIIVTIIVDKNLHEPIFLCNLCINGLYGTAGFYPKFLSDLLSSTHVISYVGCLLQGFVVHSSVSADFTLLALMALDRYVALCHPLKYHSVMTRQRMGMLLLCAWLIPHFALILSTVPTSMLTLCGSQIPKIYCINYLVGKLACTPSLSNVIVPAINYSFFAGHFLIVILSYIYLVRMCVKSKEGRSKFMKTCLPHLICLITYFVSLLFDLVFIRFGSKAVSQDLLNFMAIEFFIVPPIVNPLIYGLKLTKIRNKVAQFICSKKQKSIKP</sequence>
<keyword evidence="7" id="KW-0297">G-protein coupled receptor</keyword>
<evidence type="ECO:0000256" key="8">
    <source>
        <dbReference type="ARBA" id="ARBA00023136"/>
    </source>
</evidence>
<keyword evidence="10" id="KW-0675">Receptor</keyword>
<dbReference type="InterPro" id="IPR000276">
    <property type="entry name" value="GPCR_Rhodpsn"/>
</dbReference>
<evidence type="ECO:0000313" key="15">
    <source>
        <dbReference type="Ensembl" id="ENSNMLP00000026481.1"/>
    </source>
</evidence>
<feature type="transmembrane region" description="Helical" evidence="13">
    <location>
        <begin position="88"/>
        <end position="117"/>
    </location>
</feature>
<reference evidence="15" key="2">
    <citation type="submission" date="2025-09" db="UniProtKB">
        <authorList>
            <consortium name="Ensembl"/>
        </authorList>
    </citation>
    <scope>IDENTIFICATION</scope>
</reference>
<dbReference type="GO" id="GO:0005549">
    <property type="term" value="F:odorant binding"/>
    <property type="evidence" value="ECO:0007669"/>
    <property type="project" value="TreeGrafter"/>
</dbReference>
<evidence type="ECO:0000256" key="2">
    <source>
        <dbReference type="ARBA" id="ARBA00022475"/>
    </source>
</evidence>
<evidence type="ECO:0000259" key="14">
    <source>
        <dbReference type="PROSITE" id="PS50262"/>
    </source>
</evidence>
<feature type="transmembrane region" description="Helical" evidence="13">
    <location>
        <begin position="138"/>
        <end position="158"/>
    </location>
</feature>
<evidence type="ECO:0000256" key="10">
    <source>
        <dbReference type="ARBA" id="ARBA00023170"/>
    </source>
</evidence>
<dbReference type="InterPro" id="IPR000725">
    <property type="entry name" value="Olfact_rcpt"/>
</dbReference>
<evidence type="ECO:0000256" key="4">
    <source>
        <dbReference type="ARBA" id="ARBA00022692"/>
    </source>
</evidence>
<dbReference type="PANTHER" id="PTHR26451:SF871">
    <property type="entry name" value="ODORANT RECEPTOR-RELATED"/>
    <property type="match status" value="1"/>
</dbReference>
<keyword evidence="11" id="KW-0325">Glycoprotein</keyword>